<evidence type="ECO:0000256" key="4">
    <source>
        <dbReference type="ARBA" id="ARBA00023136"/>
    </source>
</evidence>
<feature type="compositionally biased region" description="Pro residues" evidence="5">
    <location>
        <begin position="310"/>
        <end position="319"/>
    </location>
</feature>
<feature type="compositionally biased region" description="Polar residues" evidence="5">
    <location>
        <begin position="400"/>
        <end position="412"/>
    </location>
</feature>
<feature type="region of interest" description="Disordered" evidence="5">
    <location>
        <begin position="576"/>
        <end position="613"/>
    </location>
</feature>
<evidence type="ECO:0000313" key="8">
    <source>
        <dbReference type="Proteomes" id="UP001324427"/>
    </source>
</evidence>
<keyword evidence="4 6" id="KW-0472">Membrane</keyword>
<feature type="region of interest" description="Disordered" evidence="5">
    <location>
        <begin position="481"/>
        <end position="506"/>
    </location>
</feature>
<evidence type="ECO:0008006" key="9">
    <source>
        <dbReference type="Google" id="ProtNLM"/>
    </source>
</evidence>
<gene>
    <name evidence="7" type="ORF">LTR36_001577</name>
</gene>
<dbReference type="InterPro" id="IPR051694">
    <property type="entry name" value="Immunoregulatory_rcpt-like"/>
</dbReference>
<dbReference type="PANTHER" id="PTHR15549">
    <property type="entry name" value="PAIRED IMMUNOGLOBULIN-LIKE TYPE 2 RECEPTOR"/>
    <property type="match status" value="1"/>
</dbReference>
<evidence type="ECO:0000256" key="3">
    <source>
        <dbReference type="ARBA" id="ARBA00022989"/>
    </source>
</evidence>
<feature type="region of interest" description="Disordered" evidence="5">
    <location>
        <begin position="50"/>
        <end position="70"/>
    </location>
</feature>
<name>A0AAV9JP94_9PEZI</name>
<dbReference type="EMBL" id="JAVFHQ010000013">
    <property type="protein sequence ID" value="KAK4546845.1"/>
    <property type="molecule type" value="Genomic_DNA"/>
</dbReference>
<evidence type="ECO:0000313" key="7">
    <source>
        <dbReference type="EMBL" id="KAK4546845.1"/>
    </source>
</evidence>
<comment type="subcellular location">
    <subcellularLocation>
        <location evidence="1">Membrane</location>
        <topology evidence="1">Single-pass membrane protein</topology>
    </subcellularLocation>
</comment>
<feature type="region of interest" description="Disordered" evidence="5">
    <location>
        <begin position="1"/>
        <end position="23"/>
    </location>
</feature>
<protein>
    <recommendedName>
        <fullName evidence="9">Transmembrane protein</fullName>
    </recommendedName>
</protein>
<feature type="region of interest" description="Disordered" evidence="5">
    <location>
        <begin position="532"/>
        <end position="555"/>
    </location>
</feature>
<feature type="compositionally biased region" description="Acidic residues" evidence="5">
    <location>
        <begin position="413"/>
        <end position="423"/>
    </location>
</feature>
<feature type="transmembrane region" description="Helical" evidence="6">
    <location>
        <begin position="79"/>
        <end position="103"/>
    </location>
</feature>
<feature type="compositionally biased region" description="Pro residues" evidence="5">
    <location>
        <begin position="251"/>
        <end position="261"/>
    </location>
</feature>
<feature type="region of interest" description="Disordered" evidence="5">
    <location>
        <begin position="355"/>
        <end position="467"/>
    </location>
</feature>
<evidence type="ECO:0000256" key="6">
    <source>
        <dbReference type="SAM" id="Phobius"/>
    </source>
</evidence>
<dbReference type="GO" id="GO:0016020">
    <property type="term" value="C:membrane"/>
    <property type="evidence" value="ECO:0007669"/>
    <property type="project" value="UniProtKB-SubCell"/>
</dbReference>
<keyword evidence="8" id="KW-1185">Reference proteome</keyword>
<keyword evidence="2 6" id="KW-0812">Transmembrane</keyword>
<feature type="compositionally biased region" description="Polar residues" evidence="5">
    <location>
        <begin position="532"/>
        <end position="542"/>
    </location>
</feature>
<keyword evidence="3 6" id="KW-1133">Transmembrane helix</keyword>
<reference evidence="7 8" key="1">
    <citation type="submission" date="2021-11" db="EMBL/GenBank/DDBJ databases">
        <title>Black yeast isolated from Biological Soil Crust.</title>
        <authorList>
            <person name="Kurbessoian T."/>
        </authorList>
    </citation>
    <scope>NUCLEOTIDE SEQUENCE [LARGE SCALE GENOMIC DNA]</scope>
    <source>
        <strain evidence="7 8">CCFEE 5522</strain>
    </source>
</reference>
<feature type="compositionally biased region" description="Basic and acidic residues" evidence="5">
    <location>
        <begin position="150"/>
        <end position="161"/>
    </location>
</feature>
<sequence length="657" mass="70214">MDVYATTSASSTTPDSSAEGSTRTTVLSSSAITVAATSVNVLNSSVEMLTPSSSTASPTNTTIGAAGSSQSTSLTSAQAVGVSVAAFGAMAVLIGLIYIIACIRRRKANQGVKESKHDSYDFIDEEPPRFSPFHYGYADPRGPLGGFAHPRAELSTEKTSKPEWYQDQFPDRRLKDTGTGQGLDQDDLHSVGNQRSTDSMRTVSQLLPEKPGSLPLRVPPKRPERSPRPASMMSPATVFEEDKSPRIASAQPPPMPGPPLPVHRGLPGKNVRLPQYAPQYTKSPDEARGLALSLEIPRQASRTARLPSPTAFPPPPVPIDDPYISDHRASRSSKAKSGASTSAGSLLNYYASPEAGSVPDFWEPEPTPISLEPQRRVKPPPAAITVTKPVYPPRAVRLGRSSSVASDTSFESNDPDEPTPPEEEDRRLSAVAEHSPIAAVRYPKVPRSSNQSVPRSPPVKVSPGLARGYGDVVADDRAALPSHKRNKSSRTVYSPVTPDRQKTNTSTLAVKRRGDNAARDLEGRLYIDTSHSRANSHATVRSSPRHSGDSATHAPLQHISPADRYVGSPLKGYGRVANGGGSGGGGRSSNRTSNGLLTPEMKSAGPKVLRSPMAQEVTLKSPLWEPKLTPSRRGDDLFLQVGLASPENVVDGRRRAF</sequence>
<comment type="caution">
    <text evidence="7">The sequence shown here is derived from an EMBL/GenBank/DDBJ whole genome shotgun (WGS) entry which is preliminary data.</text>
</comment>
<evidence type="ECO:0000256" key="2">
    <source>
        <dbReference type="ARBA" id="ARBA00022692"/>
    </source>
</evidence>
<dbReference type="AlphaFoldDB" id="A0AAV9JP94"/>
<dbReference type="GO" id="GO:0071944">
    <property type="term" value="C:cell periphery"/>
    <property type="evidence" value="ECO:0007669"/>
    <property type="project" value="UniProtKB-ARBA"/>
</dbReference>
<feature type="compositionally biased region" description="Polar residues" evidence="5">
    <location>
        <begin position="191"/>
        <end position="205"/>
    </location>
</feature>
<organism evidence="7 8">
    <name type="scientific">Oleoguttula mirabilis</name>
    <dbReference type="NCBI Taxonomy" id="1507867"/>
    <lineage>
        <taxon>Eukaryota</taxon>
        <taxon>Fungi</taxon>
        <taxon>Dikarya</taxon>
        <taxon>Ascomycota</taxon>
        <taxon>Pezizomycotina</taxon>
        <taxon>Dothideomycetes</taxon>
        <taxon>Dothideomycetidae</taxon>
        <taxon>Mycosphaerellales</taxon>
        <taxon>Teratosphaeriaceae</taxon>
        <taxon>Oleoguttula</taxon>
    </lineage>
</organism>
<evidence type="ECO:0000256" key="5">
    <source>
        <dbReference type="SAM" id="MobiDB-lite"/>
    </source>
</evidence>
<feature type="compositionally biased region" description="Low complexity" evidence="5">
    <location>
        <begin position="452"/>
        <end position="463"/>
    </location>
</feature>
<accession>A0AAV9JP94</accession>
<evidence type="ECO:0000256" key="1">
    <source>
        <dbReference type="ARBA" id="ARBA00004167"/>
    </source>
</evidence>
<feature type="compositionally biased region" description="Gly residues" evidence="5">
    <location>
        <begin position="577"/>
        <end position="587"/>
    </location>
</feature>
<dbReference type="Proteomes" id="UP001324427">
    <property type="component" value="Unassembled WGS sequence"/>
</dbReference>
<feature type="region of interest" description="Disordered" evidence="5">
    <location>
        <begin position="141"/>
        <end position="342"/>
    </location>
</feature>
<proteinExistence type="predicted"/>